<dbReference type="Proteomes" id="UP000572988">
    <property type="component" value="Unassembled WGS sequence"/>
</dbReference>
<dbReference type="GeneID" id="93789315"/>
<dbReference type="Proteomes" id="UP000264146">
    <property type="component" value="Chromosome"/>
</dbReference>
<dbReference type="PROSITE" id="PS51000">
    <property type="entry name" value="HTH_DEOR_2"/>
    <property type="match status" value="1"/>
</dbReference>
<dbReference type="InterPro" id="IPR036388">
    <property type="entry name" value="WH-like_DNA-bd_sf"/>
</dbReference>
<dbReference type="EMBL" id="LR962863">
    <property type="protein sequence ID" value="CAD7358998.1"/>
    <property type="molecule type" value="Genomic_DNA"/>
</dbReference>
<dbReference type="Gene3D" id="1.10.10.10">
    <property type="entry name" value="Winged helix-like DNA-binding domain superfamily/Winged helix DNA-binding domain"/>
    <property type="match status" value="1"/>
</dbReference>
<dbReference type="GO" id="GO:0005988">
    <property type="term" value="P:lactose metabolic process"/>
    <property type="evidence" value="ECO:0007669"/>
    <property type="project" value="UniProtKB-KW"/>
</dbReference>
<proteinExistence type="predicted"/>
<dbReference type="GO" id="GO:0003700">
    <property type="term" value="F:DNA-binding transcription factor activity"/>
    <property type="evidence" value="ECO:0007669"/>
    <property type="project" value="InterPro"/>
</dbReference>
<dbReference type="InterPro" id="IPR036390">
    <property type="entry name" value="WH_DNA-bd_sf"/>
</dbReference>
<dbReference type="SMART" id="SM00420">
    <property type="entry name" value="HTH_DEOR"/>
    <property type="match status" value="1"/>
</dbReference>
<evidence type="ECO:0000256" key="1">
    <source>
        <dbReference type="ARBA" id="ARBA00022736"/>
    </source>
</evidence>
<evidence type="ECO:0000313" key="8">
    <source>
        <dbReference type="Proteomes" id="UP000264146"/>
    </source>
</evidence>
<dbReference type="Pfam" id="PF08279">
    <property type="entry name" value="HTH_11"/>
    <property type="match status" value="1"/>
</dbReference>
<evidence type="ECO:0000313" key="7">
    <source>
        <dbReference type="EMBL" id="SUM87334.1"/>
    </source>
</evidence>
<sequence>MNKETRQNKLIALIQQQQHMTAQELAQALNVSKRTILRDMHELEKNGVQILARAGKHGGYQLQSKQQQHQLEINDHELHALYMILRESQSQSMLPYSKETSALIQKILRQPNTTIRRSLRQLDEYILYEAPPIDKNPPHFDDILIYCQERKVMGVDYKVDTNGQHHFENVIFIGLIAQRHRWQAVVYQIGGGYTRYIDLSTIEDISYSFHKSIKTNDITLKNYDQYLNKNNVQ</sequence>
<reference evidence="5 8" key="3">
    <citation type="submission" date="2020-11" db="EMBL/GenBank/DDBJ databases">
        <authorList>
            <consortium name="Pathogen Informatics"/>
        </authorList>
    </citation>
    <scope>NUCLEOTIDE SEQUENCE [LARGE SCALE GENOMIC DNA]</scope>
    <source>
        <strain evidence="5 8">NCTC12218</strain>
    </source>
</reference>
<evidence type="ECO:0000256" key="2">
    <source>
        <dbReference type="ARBA" id="ARBA00023015"/>
    </source>
</evidence>
<dbReference type="SUPFAM" id="SSF46785">
    <property type="entry name" value="Winged helix' DNA-binding domain"/>
    <property type="match status" value="1"/>
</dbReference>
<dbReference type="EMBL" id="POVK01000045">
    <property type="protein sequence ID" value="NHA34956.1"/>
    <property type="molecule type" value="Genomic_DNA"/>
</dbReference>
<dbReference type="InterPro" id="IPR051534">
    <property type="entry name" value="CBASS_pafABC_assoc_protein"/>
</dbReference>
<name>A0A7Z7QNA9_STASC</name>
<accession>A0A7Z7QNA9</accession>
<dbReference type="InterPro" id="IPR013196">
    <property type="entry name" value="HTH_11"/>
</dbReference>
<organism evidence="7">
    <name type="scientific">Staphylococcus schleiferi</name>
    <dbReference type="NCBI Taxonomy" id="1295"/>
    <lineage>
        <taxon>Bacteria</taxon>
        <taxon>Bacillati</taxon>
        <taxon>Bacillota</taxon>
        <taxon>Bacilli</taxon>
        <taxon>Bacillales</taxon>
        <taxon>Staphylococcaceae</taxon>
        <taxon>Staphylococcus</taxon>
    </lineage>
</organism>
<keyword evidence="2" id="KW-0805">Transcription regulation</keyword>
<evidence type="ECO:0000259" key="4">
    <source>
        <dbReference type="PROSITE" id="PS51000"/>
    </source>
</evidence>
<dbReference type="EMBL" id="UHEF01000001">
    <property type="protein sequence ID" value="SUM87334.1"/>
    <property type="molecule type" value="Genomic_DNA"/>
</dbReference>
<feature type="domain" description="HTH deoR-type" evidence="4">
    <location>
        <begin position="3"/>
        <end position="62"/>
    </location>
</feature>
<protein>
    <submittedName>
        <fullName evidence="7">DeoR family transcriptional regulator</fullName>
    </submittedName>
    <submittedName>
        <fullName evidence="6">HTH domain-containing protein</fullName>
    </submittedName>
</protein>
<keyword evidence="3" id="KW-0804">Transcription</keyword>
<dbReference type="PANTHER" id="PTHR34580">
    <property type="match status" value="1"/>
</dbReference>
<dbReference type="InterPro" id="IPR001034">
    <property type="entry name" value="DeoR_HTH"/>
</dbReference>
<reference evidence="7" key="2">
    <citation type="submission" date="2018-06" db="EMBL/GenBank/DDBJ databases">
        <authorList>
            <consortium name="Pathogen Informatics"/>
            <person name="Doyle S."/>
        </authorList>
    </citation>
    <scope>NUCLEOTIDE SEQUENCE [LARGE SCALE GENOMIC DNA]</scope>
    <source>
        <strain evidence="7">NCTC12218</strain>
    </source>
</reference>
<keyword evidence="9" id="KW-1185">Reference proteome</keyword>
<dbReference type="PANTHER" id="PTHR34580:SF1">
    <property type="entry name" value="PROTEIN PAFC"/>
    <property type="match status" value="1"/>
</dbReference>
<gene>
    <name evidence="6" type="ORF">C1O36_10825</name>
    <name evidence="7" type="ORF">NCTC12218_00584</name>
</gene>
<dbReference type="RefSeq" id="WP_016426284.1">
    <property type="nucleotide sequence ID" value="NZ_CABKRV010000002.1"/>
</dbReference>
<evidence type="ECO:0000313" key="6">
    <source>
        <dbReference type="EMBL" id="NHA34956.1"/>
    </source>
</evidence>
<evidence type="ECO:0000256" key="3">
    <source>
        <dbReference type="ARBA" id="ARBA00023163"/>
    </source>
</evidence>
<evidence type="ECO:0000313" key="5">
    <source>
        <dbReference type="EMBL" id="CAD7358998.1"/>
    </source>
</evidence>
<reference evidence="6 9" key="1">
    <citation type="submission" date="2018-01" db="EMBL/GenBank/DDBJ databases">
        <title>Complete genome sequence of Staphylococcus Scheliferi isolated from human.</title>
        <authorList>
            <person name="Abouelkhair M.A."/>
            <person name="Bemis D.A."/>
            <person name="Kania S.A."/>
        </authorList>
    </citation>
    <scope>NUCLEOTIDE SEQUENCE [LARGE SCALE GENOMIC DNA]</scope>
    <source>
        <strain evidence="6 9">ATCC 43808</strain>
    </source>
</reference>
<keyword evidence="1" id="KW-0423">Lactose metabolism</keyword>
<evidence type="ECO:0000313" key="9">
    <source>
        <dbReference type="Proteomes" id="UP000572988"/>
    </source>
</evidence>
<dbReference type="AlphaFoldDB" id="A0A7Z7QNA9"/>